<dbReference type="EMBL" id="CALOZG010000040">
    <property type="protein sequence ID" value="CAH4034241.1"/>
    <property type="molecule type" value="Genomic_DNA"/>
</dbReference>
<dbReference type="PANTHER" id="PTHR37984">
    <property type="entry name" value="PROTEIN CBG26694"/>
    <property type="match status" value="1"/>
</dbReference>
<dbReference type="Gene3D" id="3.10.10.10">
    <property type="entry name" value="HIV Type 1 Reverse Transcriptase, subunit A, domain 1"/>
    <property type="match status" value="1"/>
</dbReference>
<keyword evidence="4" id="KW-1185">Reference proteome</keyword>
<feature type="region of interest" description="Disordered" evidence="1">
    <location>
        <begin position="39"/>
        <end position="59"/>
    </location>
</feature>
<dbReference type="InterPro" id="IPR043502">
    <property type="entry name" value="DNA/RNA_pol_sf"/>
</dbReference>
<sequence length="568" mass="65724">MLPGECLTKNLIWHFITQKKTFDACSEFKALKIPSAEQTTKHSEHIKRKEEGNKEREKDRKINEAIAAITFDLQNIFSLPKCTYECCYNDIFYSHQKQNSLIERNPRHQEIYSPISLLRAFLKIKSKALTFKFLQMLDDDFHSYHEEAIKYGFNQWCESPPPSGSEGNSSLLRSVPSSLDSLGSNIKRELKMDPKTLLVYVPSNNGDVNTLYNYLNSSKQWLMLVGGPSNQYPRSYNVPKNNSRHIYPPTQRSINQRIQTNRPHYTWTPSPNNVFARPKHEYFKGQLQQNSPQRYQQNRLQNETTDVSMRTAPHIRPGQINLGKDMVAEEVFFHEENIGEGEYLEYPHEYEQYSDETFIDESSQDIADNEENFQSKEMSIKGYKGHFNLKENTQPIFIKPRRIPYALKTKVDEEIERLCKLGVITNVDHSEWGTPVVPVVNPNGSIRLCADYKVTLNKVILDEQYPIPMIEDILAEMNGGKLFCTLDITQAYLNIVMDDESAMLQTLSTHKGTYKVNRLMFGVKVAPSLWQGYMDRLLQGLEGVKCFFDDIIIQGNSKEKLLQRLGIR</sequence>
<feature type="domain" description="Reverse transcriptase" evidence="2">
    <location>
        <begin position="442"/>
        <end position="563"/>
    </location>
</feature>
<dbReference type="Proteomes" id="UP001152562">
    <property type="component" value="Unassembled WGS sequence"/>
</dbReference>
<dbReference type="InterPro" id="IPR043128">
    <property type="entry name" value="Rev_trsase/Diguanyl_cyclase"/>
</dbReference>
<dbReference type="GO" id="GO:0071897">
    <property type="term" value="P:DNA biosynthetic process"/>
    <property type="evidence" value="ECO:0007669"/>
    <property type="project" value="UniProtKB-ARBA"/>
</dbReference>
<comment type="caution">
    <text evidence="3">The sequence shown here is derived from an EMBL/GenBank/DDBJ whole genome shotgun (WGS) entry which is preliminary data.</text>
</comment>
<proteinExistence type="predicted"/>
<dbReference type="InterPro" id="IPR050951">
    <property type="entry name" value="Retrovirus_Pol_polyprotein"/>
</dbReference>
<accession>A0A9P0TM40</accession>
<evidence type="ECO:0000313" key="4">
    <source>
        <dbReference type="Proteomes" id="UP001152562"/>
    </source>
</evidence>
<dbReference type="AlphaFoldDB" id="A0A9P0TM40"/>
<dbReference type="PANTHER" id="PTHR37984:SF12">
    <property type="entry name" value="RIBONUCLEASE H"/>
    <property type="match status" value="1"/>
</dbReference>
<evidence type="ECO:0000256" key="1">
    <source>
        <dbReference type="SAM" id="MobiDB-lite"/>
    </source>
</evidence>
<protein>
    <recommendedName>
        <fullName evidence="2">Reverse transcriptase domain-containing protein</fullName>
    </recommendedName>
</protein>
<organism evidence="3 4">
    <name type="scientific">Pieris brassicae</name>
    <name type="common">White butterfly</name>
    <name type="synonym">Large white butterfly</name>
    <dbReference type="NCBI Taxonomy" id="7116"/>
    <lineage>
        <taxon>Eukaryota</taxon>
        <taxon>Metazoa</taxon>
        <taxon>Ecdysozoa</taxon>
        <taxon>Arthropoda</taxon>
        <taxon>Hexapoda</taxon>
        <taxon>Insecta</taxon>
        <taxon>Pterygota</taxon>
        <taxon>Neoptera</taxon>
        <taxon>Endopterygota</taxon>
        <taxon>Lepidoptera</taxon>
        <taxon>Glossata</taxon>
        <taxon>Ditrysia</taxon>
        <taxon>Papilionoidea</taxon>
        <taxon>Pieridae</taxon>
        <taxon>Pierinae</taxon>
        <taxon>Pieris</taxon>
    </lineage>
</organism>
<dbReference type="Gene3D" id="3.30.70.270">
    <property type="match status" value="1"/>
</dbReference>
<name>A0A9P0TM40_PIEBR</name>
<dbReference type="Pfam" id="PF00078">
    <property type="entry name" value="RVT_1"/>
    <property type="match status" value="1"/>
</dbReference>
<dbReference type="SUPFAM" id="SSF56672">
    <property type="entry name" value="DNA/RNA polymerases"/>
    <property type="match status" value="1"/>
</dbReference>
<evidence type="ECO:0000313" key="3">
    <source>
        <dbReference type="EMBL" id="CAH4034241.1"/>
    </source>
</evidence>
<reference evidence="3" key="1">
    <citation type="submission" date="2022-05" db="EMBL/GenBank/DDBJ databases">
        <authorList>
            <person name="Okamura Y."/>
        </authorList>
    </citation>
    <scope>NUCLEOTIDE SEQUENCE</scope>
</reference>
<dbReference type="InterPro" id="IPR000477">
    <property type="entry name" value="RT_dom"/>
</dbReference>
<evidence type="ECO:0000259" key="2">
    <source>
        <dbReference type="Pfam" id="PF00078"/>
    </source>
</evidence>
<dbReference type="CDD" id="cd01647">
    <property type="entry name" value="RT_LTR"/>
    <property type="match status" value="1"/>
</dbReference>
<gene>
    <name evidence="3" type="ORF">PIBRA_LOCUS10445</name>
</gene>